<reference evidence="9 10" key="1">
    <citation type="journal article" date="2015" name="Genome Announc.">
        <title>Expanding the biotechnology potential of lactobacilli through comparative genomics of 213 strains and associated genera.</title>
        <authorList>
            <person name="Sun Z."/>
            <person name="Harris H.M."/>
            <person name="McCann A."/>
            <person name="Guo C."/>
            <person name="Argimon S."/>
            <person name="Zhang W."/>
            <person name="Yang X."/>
            <person name="Jeffery I.B."/>
            <person name="Cooney J.C."/>
            <person name="Kagawa T.F."/>
            <person name="Liu W."/>
            <person name="Song Y."/>
            <person name="Salvetti E."/>
            <person name="Wrobel A."/>
            <person name="Rasinkangas P."/>
            <person name="Parkhill J."/>
            <person name="Rea M.C."/>
            <person name="O'Sullivan O."/>
            <person name="Ritari J."/>
            <person name="Douillard F.P."/>
            <person name="Paul Ross R."/>
            <person name="Yang R."/>
            <person name="Briner A.E."/>
            <person name="Felis G.E."/>
            <person name="de Vos W.M."/>
            <person name="Barrangou R."/>
            <person name="Klaenhammer T.R."/>
            <person name="Caufield P.W."/>
            <person name="Cui Y."/>
            <person name="Zhang H."/>
            <person name="O'Toole P.W."/>
        </authorList>
    </citation>
    <scope>NUCLEOTIDE SEQUENCE [LARGE SCALE GENOMIC DNA]</scope>
    <source>
        <strain evidence="9 10">DSM 20178</strain>
    </source>
</reference>
<sequence>MTVVIRLNSAKFHAHIGVYPEERTIGQDIAISAEITLKLTDLAILKADELANTISYGEVYKIIAHEVSLSQDKLLETLGVRIVEALQARFADKFSSLTLSIKKIALPINGIVDNAEVCITV</sequence>
<keyword evidence="5 7" id="KW-0456">Lyase</keyword>
<dbReference type="SUPFAM" id="SSF55620">
    <property type="entry name" value="Tetrahydrobiopterin biosynthesis enzymes-like"/>
    <property type="match status" value="1"/>
</dbReference>
<gene>
    <name evidence="9" type="ORF">FD51_GL003007</name>
</gene>
<dbReference type="InterPro" id="IPR006156">
    <property type="entry name" value="Dihydroneopterin_aldolase"/>
</dbReference>
<dbReference type="eggNOG" id="COG1539">
    <property type="taxonomic scope" value="Bacteria"/>
</dbReference>
<dbReference type="RefSeq" id="WP_010491430.1">
    <property type="nucleotide sequence ID" value="NZ_AZCT01000009.1"/>
</dbReference>
<protein>
    <recommendedName>
        <fullName evidence="7">7,8-dihydroneopterin aldolase</fullName>
        <ecNumber evidence="7">4.1.2.25</ecNumber>
    </recommendedName>
</protein>
<dbReference type="InterPro" id="IPR043133">
    <property type="entry name" value="GTP-CH-I_C/QueF"/>
</dbReference>
<dbReference type="PANTHER" id="PTHR42844:SF1">
    <property type="entry name" value="DIHYDRONEOPTERIN ALDOLASE 1-RELATED"/>
    <property type="match status" value="1"/>
</dbReference>
<evidence type="ECO:0000256" key="3">
    <source>
        <dbReference type="ARBA" id="ARBA00005708"/>
    </source>
</evidence>
<accession>A0A0R1ESJ8</accession>
<comment type="function">
    <text evidence="6 7">Catalyzes the conversion of 7,8-dihydroneopterin to 6-hydroxymethyl-7,8-dihydropterin.</text>
</comment>
<evidence type="ECO:0000256" key="2">
    <source>
        <dbReference type="ARBA" id="ARBA00005013"/>
    </source>
</evidence>
<keyword evidence="4 7" id="KW-0289">Folate biosynthesis</keyword>
<comment type="pathway">
    <text evidence="2 7">Cofactor biosynthesis; tetrahydrofolate biosynthesis; 2-amino-4-hydroxy-6-hydroxymethyl-7,8-dihydropteridine diphosphate from 7,8-dihydroneopterin triphosphate: step 3/4.</text>
</comment>
<dbReference type="NCBIfam" id="TIGR00526">
    <property type="entry name" value="folB_dom"/>
    <property type="match status" value="1"/>
</dbReference>
<dbReference type="GO" id="GO:0005737">
    <property type="term" value="C:cytoplasm"/>
    <property type="evidence" value="ECO:0007669"/>
    <property type="project" value="TreeGrafter"/>
</dbReference>
<evidence type="ECO:0000256" key="4">
    <source>
        <dbReference type="ARBA" id="ARBA00022909"/>
    </source>
</evidence>
<dbReference type="SMART" id="SM00905">
    <property type="entry name" value="FolB"/>
    <property type="match status" value="1"/>
</dbReference>
<dbReference type="PATRIC" id="fig|1423816.3.peg.3121"/>
<evidence type="ECO:0000256" key="6">
    <source>
        <dbReference type="ARBA" id="ARBA00037702"/>
    </source>
</evidence>
<feature type="domain" description="Dihydroneopterin aldolase/epimerase" evidence="8">
    <location>
        <begin position="5"/>
        <end position="121"/>
    </location>
</feature>
<name>A0A0R1ESJ8_LACZE</name>
<dbReference type="PANTHER" id="PTHR42844">
    <property type="entry name" value="DIHYDRONEOPTERIN ALDOLASE 1-RELATED"/>
    <property type="match status" value="1"/>
</dbReference>
<evidence type="ECO:0000259" key="8">
    <source>
        <dbReference type="SMART" id="SM00905"/>
    </source>
</evidence>
<dbReference type="Gene3D" id="3.30.1130.10">
    <property type="match status" value="1"/>
</dbReference>
<evidence type="ECO:0000313" key="10">
    <source>
        <dbReference type="Proteomes" id="UP000051984"/>
    </source>
</evidence>
<dbReference type="GO" id="GO:0046656">
    <property type="term" value="P:folic acid biosynthetic process"/>
    <property type="evidence" value="ECO:0007669"/>
    <property type="project" value="UniProtKB-UniRule"/>
</dbReference>
<dbReference type="Proteomes" id="UP000051984">
    <property type="component" value="Unassembled WGS sequence"/>
</dbReference>
<comment type="caution">
    <text evidence="9">The sequence shown here is derived from an EMBL/GenBank/DDBJ whole genome shotgun (WGS) entry which is preliminary data.</text>
</comment>
<evidence type="ECO:0000313" key="9">
    <source>
        <dbReference type="EMBL" id="KRK12249.1"/>
    </source>
</evidence>
<dbReference type="NCBIfam" id="TIGR00525">
    <property type="entry name" value="folB"/>
    <property type="match status" value="1"/>
</dbReference>
<dbReference type="GO" id="GO:0046654">
    <property type="term" value="P:tetrahydrofolate biosynthetic process"/>
    <property type="evidence" value="ECO:0007669"/>
    <property type="project" value="UniProtKB-UniRule"/>
</dbReference>
<dbReference type="EMBL" id="AZCT01000009">
    <property type="protein sequence ID" value="KRK12249.1"/>
    <property type="molecule type" value="Genomic_DNA"/>
</dbReference>
<dbReference type="UniPathway" id="UPA00077">
    <property type="reaction ID" value="UER00154"/>
</dbReference>
<comment type="catalytic activity">
    <reaction evidence="1 7">
        <text>7,8-dihydroneopterin = 6-hydroxymethyl-7,8-dihydropterin + glycolaldehyde</text>
        <dbReference type="Rhea" id="RHEA:10540"/>
        <dbReference type="ChEBI" id="CHEBI:17001"/>
        <dbReference type="ChEBI" id="CHEBI:17071"/>
        <dbReference type="ChEBI" id="CHEBI:44841"/>
        <dbReference type="EC" id="4.1.2.25"/>
    </reaction>
</comment>
<dbReference type="EC" id="4.1.2.25" evidence="7"/>
<evidence type="ECO:0000256" key="1">
    <source>
        <dbReference type="ARBA" id="ARBA00001353"/>
    </source>
</evidence>
<dbReference type="AlphaFoldDB" id="A0A0R1ESJ8"/>
<evidence type="ECO:0000256" key="5">
    <source>
        <dbReference type="ARBA" id="ARBA00023239"/>
    </source>
</evidence>
<organism evidence="9 10">
    <name type="scientific">Lacticaseibacillus zeae DSM 20178 = KCTC 3804</name>
    <dbReference type="NCBI Taxonomy" id="1423816"/>
    <lineage>
        <taxon>Bacteria</taxon>
        <taxon>Bacillati</taxon>
        <taxon>Bacillota</taxon>
        <taxon>Bacilli</taxon>
        <taxon>Lactobacillales</taxon>
        <taxon>Lactobacillaceae</taxon>
        <taxon>Lacticaseibacillus</taxon>
    </lineage>
</organism>
<dbReference type="Pfam" id="PF02152">
    <property type="entry name" value="FolB"/>
    <property type="match status" value="1"/>
</dbReference>
<proteinExistence type="inferred from homology"/>
<dbReference type="GO" id="GO:0004150">
    <property type="term" value="F:dihydroneopterin aldolase activity"/>
    <property type="evidence" value="ECO:0007669"/>
    <property type="project" value="UniProtKB-UniRule"/>
</dbReference>
<evidence type="ECO:0000256" key="7">
    <source>
        <dbReference type="RuleBase" id="RU362079"/>
    </source>
</evidence>
<dbReference type="InterPro" id="IPR006157">
    <property type="entry name" value="FolB_dom"/>
</dbReference>
<comment type="similarity">
    <text evidence="3 7">Belongs to the DHNA family.</text>
</comment>